<dbReference type="AlphaFoldDB" id="A0A0U5C6F0"/>
<reference evidence="1 2" key="1">
    <citation type="submission" date="2015-12" db="EMBL/GenBank/DDBJ databases">
        <title>Genome sequence of Aneurinibacillus soli.</title>
        <authorList>
            <person name="Lee J.S."/>
            <person name="Lee K.C."/>
            <person name="Kim K.K."/>
            <person name="Lee B.W."/>
        </authorList>
    </citation>
    <scope>NUCLEOTIDE SEQUENCE [LARGE SCALE GENOMIC DNA]</scope>
    <source>
        <strain evidence="1 2">CB4</strain>
    </source>
</reference>
<evidence type="ECO:0000313" key="2">
    <source>
        <dbReference type="Proteomes" id="UP000217696"/>
    </source>
</evidence>
<name>A0A0U5C6F0_9BACL</name>
<evidence type="ECO:0000313" key="1">
    <source>
        <dbReference type="EMBL" id="BAU27635.1"/>
    </source>
</evidence>
<accession>A0A0U5C6F0</accession>
<protein>
    <submittedName>
        <fullName evidence="1">Uncharacterized protein</fullName>
    </submittedName>
</protein>
<dbReference type="Proteomes" id="UP000217696">
    <property type="component" value="Chromosome"/>
</dbReference>
<dbReference type="KEGG" id="asoc:CB4_01809"/>
<organism evidence="1 2">
    <name type="scientific">Aneurinibacillus soli</name>
    <dbReference type="NCBI Taxonomy" id="1500254"/>
    <lineage>
        <taxon>Bacteria</taxon>
        <taxon>Bacillati</taxon>
        <taxon>Bacillota</taxon>
        <taxon>Bacilli</taxon>
        <taxon>Bacillales</taxon>
        <taxon>Paenibacillaceae</taxon>
        <taxon>Aneurinibacillus group</taxon>
        <taxon>Aneurinibacillus</taxon>
    </lineage>
</organism>
<dbReference type="EMBL" id="AP017312">
    <property type="protein sequence ID" value="BAU27635.1"/>
    <property type="molecule type" value="Genomic_DNA"/>
</dbReference>
<sequence>MCDIDNMDILFYFELLFYKRKEKEEPMGYIDQVI</sequence>
<keyword evidence="2" id="KW-1185">Reference proteome</keyword>
<proteinExistence type="predicted"/>
<gene>
    <name evidence="1" type="ORF">CB4_01809</name>
</gene>